<reference evidence="1 2" key="1">
    <citation type="journal article" date="2024" name="BMC Genomics">
        <title>De novo assembly and annotation of Popillia japonica's genome with initial clues to its potential as an invasive pest.</title>
        <authorList>
            <person name="Cucini C."/>
            <person name="Boschi S."/>
            <person name="Funari R."/>
            <person name="Cardaioli E."/>
            <person name="Iannotti N."/>
            <person name="Marturano G."/>
            <person name="Paoli F."/>
            <person name="Bruttini M."/>
            <person name="Carapelli A."/>
            <person name="Frati F."/>
            <person name="Nardi F."/>
        </authorList>
    </citation>
    <scope>NUCLEOTIDE SEQUENCE [LARGE SCALE GENOMIC DNA]</scope>
    <source>
        <strain evidence="1">DMR45628</strain>
    </source>
</reference>
<dbReference type="SUPFAM" id="SSF56219">
    <property type="entry name" value="DNase I-like"/>
    <property type="match status" value="1"/>
</dbReference>
<gene>
    <name evidence="1" type="ORF">QE152_g872</name>
</gene>
<dbReference type="InterPro" id="IPR036691">
    <property type="entry name" value="Endo/exonu/phosph_ase_sf"/>
</dbReference>
<accession>A0AAW1N4G3</accession>
<proteinExistence type="predicted"/>
<dbReference type="AlphaFoldDB" id="A0AAW1N4G3"/>
<organism evidence="1 2">
    <name type="scientific">Popillia japonica</name>
    <name type="common">Japanese beetle</name>
    <dbReference type="NCBI Taxonomy" id="7064"/>
    <lineage>
        <taxon>Eukaryota</taxon>
        <taxon>Metazoa</taxon>
        <taxon>Ecdysozoa</taxon>
        <taxon>Arthropoda</taxon>
        <taxon>Hexapoda</taxon>
        <taxon>Insecta</taxon>
        <taxon>Pterygota</taxon>
        <taxon>Neoptera</taxon>
        <taxon>Endopterygota</taxon>
        <taxon>Coleoptera</taxon>
        <taxon>Polyphaga</taxon>
        <taxon>Scarabaeiformia</taxon>
        <taxon>Scarabaeidae</taxon>
        <taxon>Rutelinae</taxon>
        <taxon>Popillia</taxon>
    </lineage>
</organism>
<name>A0AAW1N4G3_POPJA</name>
<protein>
    <recommendedName>
        <fullName evidence="3">Endonuclease/exonuclease/phosphatase domain-containing protein</fullName>
    </recommendedName>
</protein>
<dbReference type="EMBL" id="JASPKY010000004">
    <property type="protein sequence ID" value="KAK9754924.1"/>
    <property type="molecule type" value="Genomic_DNA"/>
</dbReference>
<evidence type="ECO:0000313" key="2">
    <source>
        <dbReference type="Proteomes" id="UP001458880"/>
    </source>
</evidence>
<evidence type="ECO:0000313" key="1">
    <source>
        <dbReference type="EMBL" id="KAK9754924.1"/>
    </source>
</evidence>
<evidence type="ECO:0008006" key="3">
    <source>
        <dbReference type="Google" id="ProtNLM"/>
    </source>
</evidence>
<comment type="caution">
    <text evidence="1">The sequence shown here is derived from an EMBL/GenBank/DDBJ whole genome shotgun (WGS) entry which is preliminary data.</text>
</comment>
<dbReference type="Proteomes" id="UP001458880">
    <property type="component" value="Unassembled WGS sequence"/>
</dbReference>
<dbReference type="Gene3D" id="3.60.10.10">
    <property type="entry name" value="Endonuclease/exonuclease/phosphatase"/>
    <property type="match status" value="1"/>
</dbReference>
<dbReference type="PANTHER" id="PTHR33776:SF4">
    <property type="entry name" value="ENDONUCLEASE_EXONUCLEASE_PHOSPHATASE DOMAIN-CONTAINING PROTEIN"/>
    <property type="match status" value="1"/>
</dbReference>
<dbReference type="PANTHER" id="PTHR33776">
    <property type="entry name" value="ENDO/EXONUCLEASE/PHOSPHATASE DOMAIN-CONTAINING PROTEIN"/>
    <property type="match status" value="1"/>
</dbReference>
<keyword evidence="2" id="KW-1185">Reference proteome</keyword>
<sequence length="146" mass="16445">MVQKSKYDIVALGETWLTSSIDSSKLNISNYVLVRKDRDSSDIIEQLWISCILEGVSIATGVIYRQPSYSYSIFINELESTLIEIIPYYDKIILVGDINIDMLSNSYASSTFNNMLQSMGFSQIIDSPTRITSCTATLIDVMLMSR</sequence>